<feature type="signal peptide" evidence="2">
    <location>
        <begin position="1"/>
        <end position="18"/>
    </location>
</feature>
<feature type="region of interest" description="Disordered" evidence="1">
    <location>
        <begin position="31"/>
        <end position="51"/>
    </location>
</feature>
<dbReference type="Proteomes" id="UP000664534">
    <property type="component" value="Unassembled WGS sequence"/>
</dbReference>
<dbReference type="EMBL" id="CAJPDT010000027">
    <property type="protein sequence ID" value="CAF9921325.1"/>
    <property type="molecule type" value="Genomic_DNA"/>
</dbReference>
<keyword evidence="2" id="KW-0732">Signal</keyword>
<organism evidence="3 4">
    <name type="scientific">Imshaugia aleurites</name>
    <dbReference type="NCBI Taxonomy" id="172621"/>
    <lineage>
        <taxon>Eukaryota</taxon>
        <taxon>Fungi</taxon>
        <taxon>Dikarya</taxon>
        <taxon>Ascomycota</taxon>
        <taxon>Pezizomycotina</taxon>
        <taxon>Lecanoromycetes</taxon>
        <taxon>OSLEUM clade</taxon>
        <taxon>Lecanoromycetidae</taxon>
        <taxon>Lecanorales</taxon>
        <taxon>Lecanorineae</taxon>
        <taxon>Parmeliaceae</taxon>
        <taxon>Imshaugia</taxon>
    </lineage>
</organism>
<feature type="compositionally biased region" description="Acidic residues" evidence="1">
    <location>
        <begin position="371"/>
        <end position="380"/>
    </location>
</feature>
<dbReference type="OrthoDB" id="5280194at2759"/>
<evidence type="ECO:0000313" key="3">
    <source>
        <dbReference type="EMBL" id="CAF9921325.1"/>
    </source>
</evidence>
<evidence type="ECO:0000313" key="4">
    <source>
        <dbReference type="Proteomes" id="UP000664534"/>
    </source>
</evidence>
<feature type="chain" id="PRO_5034331060" evidence="2">
    <location>
        <begin position="19"/>
        <end position="380"/>
    </location>
</feature>
<reference evidence="3" key="1">
    <citation type="submission" date="2021-03" db="EMBL/GenBank/DDBJ databases">
        <authorList>
            <person name="Tagirdzhanova G."/>
        </authorList>
    </citation>
    <scope>NUCLEOTIDE SEQUENCE</scope>
</reference>
<proteinExistence type="predicted"/>
<feature type="region of interest" description="Disordered" evidence="1">
    <location>
        <begin position="285"/>
        <end position="380"/>
    </location>
</feature>
<dbReference type="AlphaFoldDB" id="A0A8H3IHR6"/>
<feature type="compositionally biased region" description="Low complexity" evidence="1">
    <location>
        <begin position="317"/>
        <end position="345"/>
    </location>
</feature>
<gene>
    <name evidence="3" type="ORF">IMSHALPRED_005148</name>
</gene>
<comment type="caution">
    <text evidence="3">The sequence shown here is derived from an EMBL/GenBank/DDBJ whole genome shotgun (WGS) entry which is preliminary data.</text>
</comment>
<evidence type="ECO:0000256" key="2">
    <source>
        <dbReference type="SAM" id="SignalP"/>
    </source>
</evidence>
<protein>
    <submittedName>
        <fullName evidence="3">Uncharacterized protein</fullName>
    </submittedName>
</protein>
<accession>A0A8H3IHR6</accession>
<evidence type="ECO:0000256" key="1">
    <source>
        <dbReference type="SAM" id="MobiDB-lite"/>
    </source>
</evidence>
<sequence>MMLFNLALLVSTASLASSASIPRQDPDILSVRQDSGNPGLQDIPTKAKPDNTFSNGAAMIAGYSTTTDEMPPEVYGNRTIDLPFGRLYHGNMKFFPAGQLNSPTSDTDLWEPQGTDSATQSACGIPDNAFSISKVAIHPYFLKYADLSRYCMQDVCISFWKEDGSSDMMLKVTDICSTDPNDPTACMTPADIKIDRTKAKIMEKLDSAPEGDEYPEQIWWFFMKCWDDGLVQPAYADNWFAEPALPNNLDWAQATQHQQWVNNQLSYPQQNPPLPLYFNGAYDTVRDNTTSPPIEDFDPNETYSWTPIAGGKGWGNPSGTASGTSNSSGGVASSSSAVPATASNTQGSGQGGSIVLTTPSTVTDEKSNAQDDCDDSSDEL</sequence>
<keyword evidence="4" id="KW-1185">Reference proteome</keyword>
<name>A0A8H3IHR6_9LECA</name>